<gene>
    <name evidence="1" type="ORF">D934_07720</name>
    <name evidence="2" type="ORF">D934_08940</name>
</gene>
<evidence type="ECO:0000313" key="1">
    <source>
        <dbReference type="EMBL" id="AIC11312.1"/>
    </source>
</evidence>
<evidence type="ECO:0000313" key="3">
    <source>
        <dbReference type="Proteomes" id="UP000027215"/>
    </source>
</evidence>
<dbReference type="PATRIC" id="fig|155920.8.peg.1787"/>
<sequence>MIMTQALLESMLAAYQAHQYSDGMLITTHCIYPTGEFVRARIYGGEESFIVSDEGNALLQMKSAGGEIENPDKIIRKLARKLGIECSKGILRTVPVAWDDLPFAVASLANASQKIAEHLFAHIRINEKRDFKTLLRKFLESSFPKNVRPETILGSSNRRHQFDTIIITNSKRIIIDPVTRDASSMNARVVANIDVKRAEIPGLDQRITYDDQEDWTGPELKLLQLAAPLIPYSKLPEVLPRLTSA</sequence>
<proteinExistence type="predicted"/>
<evidence type="ECO:0008006" key="4">
    <source>
        <dbReference type="Google" id="ProtNLM"/>
    </source>
</evidence>
<reference evidence="2 3" key="1">
    <citation type="submission" date="2013-08" db="EMBL/GenBank/DDBJ databases">
        <authorList>
            <person name="Stouthamer R."/>
            <person name="Nunney L."/>
        </authorList>
    </citation>
    <scope>NUCLEOTIDE SEQUENCE [LARGE SCALE GENOMIC DNA]</scope>
    <source>
        <strain evidence="2">Ann-1</strain>
        <strain evidence="3">ann-1</strain>
    </source>
</reference>
<name>A0A060HER4_XYLFS</name>
<dbReference type="AlphaFoldDB" id="A0A060HER4"/>
<dbReference type="HOGENOM" id="CLU_1133236_0_0_6"/>
<protein>
    <recommendedName>
        <fullName evidence="4">DUF1828 domain-containing protein</fullName>
    </recommendedName>
</protein>
<dbReference type="KEGG" id="xfs:D934_07720"/>
<accession>A0A060HER4</accession>
<dbReference type="EMBL" id="CP006696">
    <property type="protein sequence ID" value="AIC11312.1"/>
    <property type="molecule type" value="Genomic_DNA"/>
</dbReference>
<dbReference type="EMBL" id="CP006696">
    <property type="protein sequence ID" value="AIC11397.1"/>
    <property type="molecule type" value="Genomic_DNA"/>
</dbReference>
<dbReference type="Proteomes" id="UP000027215">
    <property type="component" value="Chromosome"/>
</dbReference>
<organism evidence="2 3">
    <name type="scientific">Xylella fastidiosa subsp. sandyi Ann-1</name>
    <dbReference type="NCBI Taxonomy" id="155920"/>
    <lineage>
        <taxon>Bacteria</taxon>
        <taxon>Pseudomonadati</taxon>
        <taxon>Pseudomonadota</taxon>
        <taxon>Gammaproteobacteria</taxon>
        <taxon>Lysobacterales</taxon>
        <taxon>Lysobacteraceae</taxon>
        <taxon>Xylella</taxon>
    </lineage>
</organism>
<evidence type="ECO:0000313" key="2">
    <source>
        <dbReference type="EMBL" id="AIC11397.1"/>
    </source>
</evidence>
<dbReference type="KEGG" id="xfs:D934_08940"/>